<name>D5GDZ3_TUBMM</name>
<dbReference type="HOGENOM" id="CLU_3410811_0_0_1"/>
<gene>
    <name evidence="2" type="ORF">GSTUM_00001111001</name>
</gene>
<dbReference type="GeneID" id="9184531"/>
<keyword evidence="3" id="KW-1185">Reference proteome</keyword>
<organism evidence="2 3">
    <name type="scientific">Tuber melanosporum (strain Mel28)</name>
    <name type="common">Perigord black truffle</name>
    <dbReference type="NCBI Taxonomy" id="656061"/>
    <lineage>
        <taxon>Eukaryota</taxon>
        <taxon>Fungi</taxon>
        <taxon>Dikarya</taxon>
        <taxon>Ascomycota</taxon>
        <taxon>Pezizomycotina</taxon>
        <taxon>Pezizomycetes</taxon>
        <taxon>Pezizales</taxon>
        <taxon>Tuberaceae</taxon>
        <taxon>Tuber</taxon>
    </lineage>
</organism>
<proteinExistence type="predicted"/>
<feature type="transmembrane region" description="Helical" evidence="1">
    <location>
        <begin position="5"/>
        <end position="24"/>
    </location>
</feature>
<dbReference type="InParanoid" id="D5GDZ3"/>
<reference evidence="2 3" key="1">
    <citation type="journal article" date="2010" name="Nature">
        <title>Perigord black truffle genome uncovers evolutionary origins and mechanisms of symbiosis.</title>
        <authorList>
            <person name="Martin F."/>
            <person name="Kohler A."/>
            <person name="Murat C."/>
            <person name="Balestrini R."/>
            <person name="Coutinho P.M."/>
            <person name="Jaillon O."/>
            <person name="Montanini B."/>
            <person name="Morin E."/>
            <person name="Noel B."/>
            <person name="Percudani R."/>
            <person name="Porcel B."/>
            <person name="Rubini A."/>
            <person name="Amicucci A."/>
            <person name="Amselem J."/>
            <person name="Anthouard V."/>
            <person name="Arcioni S."/>
            <person name="Artiguenave F."/>
            <person name="Aury J.M."/>
            <person name="Ballario P."/>
            <person name="Bolchi A."/>
            <person name="Brenna A."/>
            <person name="Brun A."/>
            <person name="Buee M."/>
            <person name="Cantarel B."/>
            <person name="Chevalier G."/>
            <person name="Couloux A."/>
            <person name="Da Silva C."/>
            <person name="Denoeud F."/>
            <person name="Duplessis S."/>
            <person name="Ghignone S."/>
            <person name="Hilselberger B."/>
            <person name="Iotti M."/>
            <person name="Marcais B."/>
            <person name="Mello A."/>
            <person name="Miranda M."/>
            <person name="Pacioni G."/>
            <person name="Quesneville H."/>
            <person name="Riccioni C."/>
            <person name="Ruotolo R."/>
            <person name="Splivallo R."/>
            <person name="Stocchi V."/>
            <person name="Tisserant E."/>
            <person name="Viscomi A.R."/>
            <person name="Zambonelli A."/>
            <person name="Zampieri E."/>
            <person name="Henrissat B."/>
            <person name="Lebrun M.H."/>
            <person name="Paolocci F."/>
            <person name="Bonfante P."/>
            <person name="Ottonello S."/>
            <person name="Wincker P."/>
        </authorList>
    </citation>
    <scope>NUCLEOTIDE SEQUENCE [LARGE SCALE GENOMIC DNA]</scope>
    <source>
        <strain evidence="2 3">Mel28</strain>
    </source>
</reference>
<dbReference type="KEGG" id="tml:GSTUM_00001111001"/>
<sequence length="29" mass="3499">MVYYIYLQCAVFYIALCLSLSNLYRLKSF</sequence>
<keyword evidence="1" id="KW-0812">Transmembrane</keyword>
<evidence type="ECO:0000313" key="3">
    <source>
        <dbReference type="Proteomes" id="UP000006911"/>
    </source>
</evidence>
<evidence type="ECO:0000256" key="1">
    <source>
        <dbReference type="SAM" id="Phobius"/>
    </source>
</evidence>
<protein>
    <submittedName>
        <fullName evidence="2">(Perigord truffle) hypothetical protein</fullName>
    </submittedName>
</protein>
<dbReference type="AlphaFoldDB" id="D5GDZ3"/>
<keyword evidence="1" id="KW-0472">Membrane</keyword>
<accession>D5GDZ3</accession>
<evidence type="ECO:0000313" key="2">
    <source>
        <dbReference type="EMBL" id="CAZ82736.1"/>
    </source>
</evidence>
<keyword evidence="1" id="KW-1133">Transmembrane helix</keyword>
<dbReference type="RefSeq" id="XP_002838545.1">
    <property type="nucleotide sequence ID" value="XM_002838499.1"/>
</dbReference>
<dbReference type="Proteomes" id="UP000006911">
    <property type="component" value="Unassembled WGS sequence"/>
</dbReference>
<dbReference type="EMBL" id="FN430155">
    <property type="protein sequence ID" value="CAZ82736.1"/>
    <property type="molecule type" value="Genomic_DNA"/>
</dbReference>